<evidence type="ECO:0000256" key="2">
    <source>
        <dbReference type="ARBA" id="ARBA00023015"/>
    </source>
</evidence>
<dbReference type="CDD" id="cd06171">
    <property type="entry name" value="Sigma70_r4"/>
    <property type="match status" value="1"/>
</dbReference>
<evidence type="ECO:0000313" key="7">
    <source>
        <dbReference type="Proteomes" id="UP000245880"/>
    </source>
</evidence>
<gene>
    <name evidence="6" type="ORF">CLV98_11399</name>
</gene>
<accession>A0A316AD09</accession>
<evidence type="ECO:0000256" key="1">
    <source>
        <dbReference type="ARBA" id="ARBA00010641"/>
    </source>
</evidence>
<keyword evidence="2" id="KW-0805">Transcription regulation</keyword>
<dbReference type="SUPFAM" id="SSF88659">
    <property type="entry name" value="Sigma3 and sigma4 domains of RNA polymerase sigma factors"/>
    <property type="match status" value="1"/>
</dbReference>
<dbReference type="GO" id="GO:0006352">
    <property type="term" value="P:DNA-templated transcription initiation"/>
    <property type="evidence" value="ECO:0007669"/>
    <property type="project" value="InterPro"/>
</dbReference>
<dbReference type="Gene3D" id="1.10.10.10">
    <property type="entry name" value="Winged helix-like DNA-binding domain superfamily/Winged helix DNA-binding domain"/>
    <property type="match status" value="1"/>
</dbReference>
<sequence>MSIYGDLNNEKLIQLLAVGDGSAFSELYRRNWKSMFDSAYKRLSDRDLCQDIVQNIFVDLWERKGQVEIGDVEAYLHTAVRFQVLKQITRKPEKSYFLDQLPQTLISTRHADDAVIYNELNGLLQAWIKALPPKRREIFLMHYFEGRNTSEIASSLDISQKTVQNQLHTATQGLKGHLTNILHILVCSALCFLE</sequence>
<dbReference type="RefSeq" id="WP_109677120.1">
    <property type="nucleotide sequence ID" value="NZ_QGDT01000013.1"/>
</dbReference>
<dbReference type="NCBIfam" id="TIGR02937">
    <property type="entry name" value="sigma70-ECF"/>
    <property type="match status" value="1"/>
</dbReference>
<dbReference type="Pfam" id="PF08281">
    <property type="entry name" value="Sigma70_r4_2"/>
    <property type="match status" value="1"/>
</dbReference>
<proteinExistence type="inferred from homology"/>
<comment type="caution">
    <text evidence="6">The sequence shown here is derived from an EMBL/GenBank/DDBJ whole genome shotgun (WGS) entry which is preliminary data.</text>
</comment>
<dbReference type="AlphaFoldDB" id="A0A316AD09"/>
<dbReference type="PANTHER" id="PTHR43133:SF46">
    <property type="entry name" value="RNA POLYMERASE SIGMA-70 FACTOR ECF SUBFAMILY"/>
    <property type="match status" value="1"/>
</dbReference>
<dbReference type="EMBL" id="QGDT01000013">
    <property type="protein sequence ID" value="PWJ55623.1"/>
    <property type="molecule type" value="Genomic_DNA"/>
</dbReference>
<dbReference type="SUPFAM" id="SSF88946">
    <property type="entry name" value="Sigma2 domain of RNA polymerase sigma factors"/>
    <property type="match status" value="1"/>
</dbReference>
<dbReference type="GO" id="GO:0016987">
    <property type="term" value="F:sigma factor activity"/>
    <property type="evidence" value="ECO:0007669"/>
    <property type="project" value="UniProtKB-KW"/>
</dbReference>
<dbReference type="GO" id="GO:0003677">
    <property type="term" value="F:DNA binding"/>
    <property type="evidence" value="ECO:0007669"/>
    <property type="project" value="InterPro"/>
</dbReference>
<dbReference type="Proteomes" id="UP000245880">
    <property type="component" value="Unassembled WGS sequence"/>
</dbReference>
<evidence type="ECO:0000259" key="5">
    <source>
        <dbReference type="Pfam" id="PF08281"/>
    </source>
</evidence>
<protein>
    <submittedName>
        <fullName evidence="6">RNA polymerase sigma-70 factor (ECF subfamily)</fullName>
    </submittedName>
</protein>
<keyword evidence="3" id="KW-0731">Sigma factor</keyword>
<reference evidence="6 7" key="1">
    <citation type="submission" date="2018-03" db="EMBL/GenBank/DDBJ databases">
        <title>Genomic Encyclopedia of Archaeal and Bacterial Type Strains, Phase II (KMG-II): from individual species to whole genera.</title>
        <authorList>
            <person name="Goeker M."/>
        </authorList>
    </citation>
    <scope>NUCLEOTIDE SEQUENCE [LARGE SCALE GENOMIC DNA]</scope>
    <source>
        <strain evidence="6 7">DSM 100346</strain>
    </source>
</reference>
<name>A0A316AD09_9BACT</name>
<dbReference type="InterPro" id="IPR013324">
    <property type="entry name" value="RNA_pol_sigma_r3/r4-like"/>
</dbReference>
<dbReference type="InterPro" id="IPR014284">
    <property type="entry name" value="RNA_pol_sigma-70_dom"/>
</dbReference>
<dbReference type="InterPro" id="IPR036388">
    <property type="entry name" value="WH-like_DNA-bd_sf"/>
</dbReference>
<feature type="domain" description="RNA polymerase sigma factor 70 region 4 type 2" evidence="5">
    <location>
        <begin position="124"/>
        <end position="170"/>
    </location>
</feature>
<evidence type="ECO:0000313" key="6">
    <source>
        <dbReference type="EMBL" id="PWJ55623.1"/>
    </source>
</evidence>
<evidence type="ECO:0000256" key="4">
    <source>
        <dbReference type="ARBA" id="ARBA00023163"/>
    </source>
</evidence>
<keyword evidence="7" id="KW-1185">Reference proteome</keyword>
<dbReference type="Gene3D" id="1.10.1740.10">
    <property type="match status" value="1"/>
</dbReference>
<dbReference type="InterPro" id="IPR039425">
    <property type="entry name" value="RNA_pol_sigma-70-like"/>
</dbReference>
<evidence type="ECO:0000256" key="3">
    <source>
        <dbReference type="ARBA" id="ARBA00023082"/>
    </source>
</evidence>
<comment type="similarity">
    <text evidence="1">Belongs to the sigma-70 factor family. ECF subfamily.</text>
</comment>
<dbReference type="InterPro" id="IPR013325">
    <property type="entry name" value="RNA_pol_sigma_r2"/>
</dbReference>
<keyword evidence="4" id="KW-0804">Transcription</keyword>
<dbReference type="InterPro" id="IPR013249">
    <property type="entry name" value="RNA_pol_sigma70_r4_t2"/>
</dbReference>
<organism evidence="6 7">
    <name type="scientific">Dyadobacter jejuensis</name>
    <dbReference type="NCBI Taxonomy" id="1082580"/>
    <lineage>
        <taxon>Bacteria</taxon>
        <taxon>Pseudomonadati</taxon>
        <taxon>Bacteroidota</taxon>
        <taxon>Cytophagia</taxon>
        <taxon>Cytophagales</taxon>
        <taxon>Spirosomataceae</taxon>
        <taxon>Dyadobacter</taxon>
    </lineage>
</organism>
<dbReference type="OrthoDB" id="679904at2"/>
<dbReference type="PANTHER" id="PTHR43133">
    <property type="entry name" value="RNA POLYMERASE ECF-TYPE SIGMA FACTO"/>
    <property type="match status" value="1"/>
</dbReference>